<comment type="similarity">
    <text evidence="2">Belongs to the NOP16 family.</text>
</comment>
<dbReference type="Proteomes" id="UP000887575">
    <property type="component" value="Unassembled WGS sequence"/>
</dbReference>
<dbReference type="AlphaFoldDB" id="A0AAF3J606"/>
<protein>
    <recommendedName>
        <fullName evidence="3">Nucleolar protein 16</fullName>
    </recommendedName>
</protein>
<accession>A0AAF3J606</accession>
<evidence type="ECO:0000256" key="1">
    <source>
        <dbReference type="ARBA" id="ARBA00004604"/>
    </source>
</evidence>
<dbReference type="InterPro" id="IPR019002">
    <property type="entry name" value="Ribosome_biogenesis_Nop16"/>
</dbReference>
<dbReference type="GO" id="GO:0042273">
    <property type="term" value="P:ribosomal large subunit biogenesis"/>
    <property type="evidence" value="ECO:0007669"/>
    <property type="project" value="TreeGrafter"/>
</dbReference>
<evidence type="ECO:0000256" key="5">
    <source>
        <dbReference type="SAM" id="MobiDB-lite"/>
    </source>
</evidence>
<proteinExistence type="inferred from homology"/>
<dbReference type="PANTHER" id="PTHR13243:SF1">
    <property type="entry name" value="NUCLEOLAR PROTEIN 16"/>
    <property type="match status" value="1"/>
</dbReference>
<organism evidence="6 7">
    <name type="scientific">Mesorhabditis belari</name>
    <dbReference type="NCBI Taxonomy" id="2138241"/>
    <lineage>
        <taxon>Eukaryota</taxon>
        <taxon>Metazoa</taxon>
        <taxon>Ecdysozoa</taxon>
        <taxon>Nematoda</taxon>
        <taxon>Chromadorea</taxon>
        <taxon>Rhabditida</taxon>
        <taxon>Rhabditina</taxon>
        <taxon>Rhabditomorpha</taxon>
        <taxon>Rhabditoidea</taxon>
        <taxon>Rhabditidae</taxon>
        <taxon>Mesorhabditinae</taxon>
        <taxon>Mesorhabditis</taxon>
    </lineage>
</organism>
<sequence>MPRSVKHGGKKSKKVRHNMKNVVTARKKTAKKQKLLKTQCQQIKEAWDKDKTLVQNITEMGLVTDLNKAVPIKQSFRRGIDQIPMELGSVQEAKKKGSVQKQKAAKSGAVLGSLEKEAKELEDKQSGRKTKLLDRDMEFCIYMIERHGDDYSAMARDSKNLFQETPKQIQKKLRIYKESPYYKALESMEP</sequence>
<reference evidence="7" key="1">
    <citation type="submission" date="2024-02" db="UniProtKB">
        <authorList>
            <consortium name="WormBaseParasite"/>
        </authorList>
    </citation>
    <scope>IDENTIFICATION</scope>
</reference>
<evidence type="ECO:0000313" key="6">
    <source>
        <dbReference type="Proteomes" id="UP000887575"/>
    </source>
</evidence>
<dbReference type="PANTHER" id="PTHR13243">
    <property type="entry name" value="HSPC111 PROTEIN-RELATED"/>
    <property type="match status" value="1"/>
</dbReference>
<keyword evidence="4" id="KW-0539">Nucleus</keyword>
<comment type="subcellular location">
    <subcellularLocation>
        <location evidence="1">Nucleus</location>
        <location evidence="1">Nucleolus</location>
    </subcellularLocation>
</comment>
<dbReference type="Pfam" id="PF09420">
    <property type="entry name" value="Nop16"/>
    <property type="match status" value="2"/>
</dbReference>
<name>A0AAF3J606_9BILA</name>
<evidence type="ECO:0000256" key="2">
    <source>
        <dbReference type="ARBA" id="ARBA00008479"/>
    </source>
</evidence>
<evidence type="ECO:0000256" key="4">
    <source>
        <dbReference type="ARBA" id="ARBA00023242"/>
    </source>
</evidence>
<feature type="region of interest" description="Disordered" evidence="5">
    <location>
        <begin position="1"/>
        <end position="31"/>
    </location>
</feature>
<keyword evidence="6" id="KW-1185">Reference proteome</keyword>
<evidence type="ECO:0000313" key="7">
    <source>
        <dbReference type="WBParaSite" id="MBELARI_LOCUS18380"/>
    </source>
</evidence>
<dbReference type="WBParaSite" id="MBELARI_LOCUS18380">
    <property type="protein sequence ID" value="MBELARI_LOCUS18380"/>
    <property type="gene ID" value="MBELARI_LOCUS18380"/>
</dbReference>
<dbReference type="GO" id="GO:0005730">
    <property type="term" value="C:nucleolus"/>
    <property type="evidence" value="ECO:0007669"/>
    <property type="project" value="UniProtKB-SubCell"/>
</dbReference>
<evidence type="ECO:0000256" key="3">
    <source>
        <dbReference type="ARBA" id="ARBA00015522"/>
    </source>
</evidence>